<evidence type="ECO:0000256" key="1">
    <source>
        <dbReference type="SAM" id="MobiDB-lite"/>
    </source>
</evidence>
<feature type="non-terminal residue" evidence="2">
    <location>
        <position position="208"/>
    </location>
</feature>
<sequence>MTDEFEDLFKDFEEEAPDKGAPEEKIEEAPKKEAQDKETKETKHKKEPPKEKPKKEEPEKEKPKKVSPKKEEFDYSDAEPLEKTVITIWGKKGKGKTSLAFGADGKIACFSYDKKASNIKKIMGERAKNVTVKDAVKYLDKTTPDLWMETGETTFRYIMGLLDNLEERPDWIVHDGSEILHITLEMAMRHRNNLKAFQGIHNRNIWKE</sequence>
<feature type="region of interest" description="Disordered" evidence="1">
    <location>
        <begin position="1"/>
        <end position="75"/>
    </location>
</feature>
<reference evidence="2" key="1">
    <citation type="journal article" date="2014" name="Front. Microbiol.">
        <title>High frequency of phylogenetically diverse reductive dehalogenase-homologous genes in deep subseafloor sedimentary metagenomes.</title>
        <authorList>
            <person name="Kawai M."/>
            <person name="Futagami T."/>
            <person name="Toyoda A."/>
            <person name="Takaki Y."/>
            <person name="Nishi S."/>
            <person name="Hori S."/>
            <person name="Arai W."/>
            <person name="Tsubouchi T."/>
            <person name="Morono Y."/>
            <person name="Uchiyama I."/>
            <person name="Ito T."/>
            <person name="Fujiyama A."/>
            <person name="Inagaki F."/>
            <person name="Takami H."/>
        </authorList>
    </citation>
    <scope>NUCLEOTIDE SEQUENCE</scope>
    <source>
        <strain evidence="2">Expedition CK06-06</strain>
    </source>
</reference>
<dbReference type="AlphaFoldDB" id="X1P9X6"/>
<gene>
    <name evidence="2" type="ORF">S06H3_32233</name>
</gene>
<feature type="compositionally biased region" description="Basic and acidic residues" evidence="1">
    <location>
        <begin position="7"/>
        <end position="41"/>
    </location>
</feature>
<accession>X1P9X6</accession>
<evidence type="ECO:0000313" key="2">
    <source>
        <dbReference type="EMBL" id="GAI27729.1"/>
    </source>
</evidence>
<organism evidence="2">
    <name type="scientific">marine sediment metagenome</name>
    <dbReference type="NCBI Taxonomy" id="412755"/>
    <lineage>
        <taxon>unclassified sequences</taxon>
        <taxon>metagenomes</taxon>
        <taxon>ecological metagenomes</taxon>
    </lineage>
</organism>
<protein>
    <submittedName>
        <fullName evidence="2">Uncharacterized protein</fullName>
    </submittedName>
</protein>
<comment type="caution">
    <text evidence="2">The sequence shown here is derived from an EMBL/GenBank/DDBJ whole genome shotgun (WGS) entry which is preliminary data.</text>
</comment>
<proteinExistence type="predicted"/>
<feature type="compositionally biased region" description="Basic and acidic residues" evidence="1">
    <location>
        <begin position="48"/>
        <end position="73"/>
    </location>
</feature>
<name>X1P9X6_9ZZZZ</name>
<dbReference type="EMBL" id="BARV01019151">
    <property type="protein sequence ID" value="GAI27729.1"/>
    <property type="molecule type" value="Genomic_DNA"/>
</dbReference>